<dbReference type="InterPro" id="IPR052192">
    <property type="entry name" value="Insect_Ionotropic_Sensory_Rcpt"/>
</dbReference>
<dbReference type="SUPFAM" id="SSF53850">
    <property type="entry name" value="Periplasmic binding protein-like II"/>
    <property type="match status" value="1"/>
</dbReference>
<dbReference type="InterPro" id="IPR001320">
    <property type="entry name" value="Iontro_rcpt_C"/>
</dbReference>
<feature type="domain" description="Ionotropic receptor 75a N-terminal" evidence="11">
    <location>
        <begin position="2"/>
        <end position="153"/>
    </location>
</feature>
<dbReference type="Pfam" id="PF24576">
    <property type="entry name" value="IR75A_N"/>
    <property type="match status" value="1"/>
</dbReference>
<dbReference type="GO" id="GO:0050906">
    <property type="term" value="P:detection of stimulus involved in sensory perception"/>
    <property type="evidence" value="ECO:0007669"/>
    <property type="project" value="UniProtKB-ARBA"/>
</dbReference>
<dbReference type="GO" id="GO:0005886">
    <property type="term" value="C:plasma membrane"/>
    <property type="evidence" value="ECO:0007669"/>
    <property type="project" value="UniProtKB-SubCell"/>
</dbReference>
<reference evidence="12" key="1">
    <citation type="journal article" date="2018" name="Comp. Biochem. Physiol. Part D Genomics Proteomics">
        <title>Analysis of the grapevine moth Lobesia botrana antennal transcriptome and expression of odorant-binding and chemosensory proteins.</title>
        <authorList>
            <person name="Rojas V."/>
            <person name="Jimenez H."/>
            <person name="Palma-Millanao R."/>
            <person name="Gonzalez-Gonzalez A."/>
            <person name="Machuca J."/>
            <person name="Godoy R."/>
            <person name="Ceballos R."/>
            <person name="Mutis A."/>
            <person name="Venthur H."/>
        </authorList>
    </citation>
    <scope>NUCLEOTIDE SEQUENCE</scope>
</reference>
<keyword evidence="4 9" id="KW-0812">Transmembrane</keyword>
<dbReference type="InterPro" id="IPR057074">
    <property type="entry name" value="IR75A_N"/>
</dbReference>
<keyword evidence="5 9" id="KW-1133">Transmembrane helix</keyword>
<evidence type="ECO:0000256" key="9">
    <source>
        <dbReference type="SAM" id="Phobius"/>
    </source>
</evidence>
<dbReference type="GO" id="GO:0015276">
    <property type="term" value="F:ligand-gated monoatomic ion channel activity"/>
    <property type="evidence" value="ECO:0007669"/>
    <property type="project" value="InterPro"/>
</dbReference>
<dbReference type="EMBL" id="MG820690">
    <property type="protein sequence ID" value="AXF48861.1"/>
    <property type="molecule type" value="mRNA"/>
</dbReference>
<name>A0A345BF37_9NEOP</name>
<keyword evidence="8" id="KW-0325">Glycoprotein</keyword>
<dbReference type="AlphaFoldDB" id="A0A345BF37"/>
<evidence type="ECO:0000256" key="7">
    <source>
        <dbReference type="ARBA" id="ARBA00023170"/>
    </source>
</evidence>
<evidence type="ECO:0000313" key="12">
    <source>
        <dbReference type="EMBL" id="AXF48861.1"/>
    </source>
</evidence>
<sequence>MFHCSSSENAIDFQKKMNKIDFRVSTIRMDNNTSRFIQTSQYRVGIILKTSCTNWTTVFEHFDSNLFKKSKYSWFIFTDDFSSTSETLSTYPIEIDSDITIISQTENYYYLYEVYNTGYYKNGRFRVEHVGYWYYKLWVQPNKRMDLSGVKLKSTVVVTHNIEHETFEEYLSMARPEVDSLHKLKYFTLLMYLTDMYNFSFELQRTNSWGYLTNGSFDGMVGTLQRGEADFGGSPVFIRADRAKFIHYVTETWPSKPSFIFRHPKHPGGFSTIYTRPLADQVWFCILAVLALASSILCILLRLKAIMFHGDEADSSASLALLSVWSAVCQQGMTVNRHAVSVKLVLFSSFLFSLFVYQYYNALVVSTLLRVPPVTIRTLGDLLHSKLKAGVEDTLYNRDYLRRTTDPLALEIYSRKIAAYPRPNFYSPEQGMALVKKGGFAFHTDPAFAYPIIRRTFTERENCELQQVQMYPPQNMYAVTKKGSPYSKHLSYGIRRMAESGLMQRLRSTMDEPKPRCIRTPDSSVFSVTIREFSVPLIILATGVVAATTILLLELLFFKIKGKKIQFRQ</sequence>
<dbReference type="Gene3D" id="1.10.287.70">
    <property type="match status" value="1"/>
</dbReference>
<keyword evidence="7 12" id="KW-0675">Receptor</keyword>
<proteinExistence type="evidence at transcript level"/>
<dbReference type="Gene3D" id="3.40.190.10">
    <property type="entry name" value="Periplasmic binding protein-like II"/>
    <property type="match status" value="1"/>
</dbReference>
<feature type="domain" description="Ionotropic glutamate receptor C-terminal" evidence="10">
    <location>
        <begin position="281"/>
        <end position="480"/>
    </location>
</feature>
<evidence type="ECO:0000256" key="1">
    <source>
        <dbReference type="ARBA" id="ARBA00004651"/>
    </source>
</evidence>
<evidence type="ECO:0000256" key="6">
    <source>
        <dbReference type="ARBA" id="ARBA00023136"/>
    </source>
</evidence>
<evidence type="ECO:0000256" key="8">
    <source>
        <dbReference type="ARBA" id="ARBA00023180"/>
    </source>
</evidence>
<feature type="transmembrane region" description="Helical" evidence="9">
    <location>
        <begin position="533"/>
        <end position="558"/>
    </location>
</feature>
<dbReference type="PANTHER" id="PTHR42643:SF33">
    <property type="entry name" value="GLUTAMATE RECEPTOR 2-LIKE PROTEIN"/>
    <property type="match status" value="1"/>
</dbReference>
<feature type="transmembrane region" description="Helical" evidence="9">
    <location>
        <begin position="340"/>
        <end position="360"/>
    </location>
</feature>
<keyword evidence="3" id="KW-1003">Cell membrane</keyword>
<organism evidence="12">
    <name type="scientific">Lobesia botrana</name>
    <dbReference type="NCBI Taxonomy" id="209534"/>
    <lineage>
        <taxon>Eukaryota</taxon>
        <taxon>Metazoa</taxon>
        <taxon>Ecdysozoa</taxon>
        <taxon>Arthropoda</taxon>
        <taxon>Hexapoda</taxon>
        <taxon>Insecta</taxon>
        <taxon>Pterygota</taxon>
        <taxon>Neoptera</taxon>
        <taxon>Endopterygota</taxon>
        <taxon>Lepidoptera</taxon>
        <taxon>Glossata</taxon>
        <taxon>Ditrysia</taxon>
        <taxon>Tortricoidea</taxon>
        <taxon>Tortricidae</taxon>
        <taxon>Olethreutinae</taxon>
        <taxon>Olethreutini</taxon>
        <taxon>Lobesia</taxon>
    </lineage>
</organism>
<protein>
    <submittedName>
        <fullName evidence="12">Ionotropic receptor IR30</fullName>
    </submittedName>
</protein>
<evidence type="ECO:0000259" key="10">
    <source>
        <dbReference type="Pfam" id="PF00060"/>
    </source>
</evidence>
<feature type="transmembrane region" description="Helical" evidence="9">
    <location>
        <begin position="281"/>
        <end position="301"/>
    </location>
</feature>
<evidence type="ECO:0000256" key="4">
    <source>
        <dbReference type="ARBA" id="ARBA00022692"/>
    </source>
</evidence>
<dbReference type="Pfam" id="PF00060">
    <property type="entry name" value="Lig_chan"/>
    <property type="match status" value="1"/>
</dbReference>
<evidence type="ECO:0000256" key="2">
    <source>
        <dbReference type="ARBA" id="ARBA00008685"/>
    </source>
</evidence>
<accession>A0A345BF37</accession>
<comment type="subcellular location">
    <subcellularLocation>
        <location evidence="1">Cell membrane</location>
        <topology evidence="1">Multi-pass membrane protein</topology>
    </subcellularLocation>
</comment>
<comment type="similarity">
    <text evidence="2">Belongs to the glutamate-gated ion channel (TC 1.A.10.1) family.</text>
</comment>
<evidence type="ECO:0000259" key="11">
    <source>
        <dbReference type="Pfam" id="PF24576"/>
    </source>
</evidence>
<dbReference type="PANTHER" id="PTHR42643">
    <property type="entry name" value="IONOTROPIC RECEPTOR 20A-RELATED"/>
    <property type="match status" value="1"/>
</dbReference>
<evidence type="ECO:0000256" key="3">
    <source>
        <dbReference type="ARBA" id="ARBA00022475"/>
    </source>
</evidence>
<keyword evidence="6 9" id="KW-0472">Membrane</keyword>
<evidence type="ECO:0000256" key="5">
    <source>
        <dbReference type="ARBA" id="ARBA00022989"/>
    </source>
</evidence>